<feature type="compositionally biased region" description="Basic and acidic residues" evidence="1">
    <location>
        <begin position="624"/>
        <end position="646"/>
    </location>
</feature>
<name>A0A7S4AG77_9STRA</name>
<evidence type="ECO:0000313" key="2">
    <source>
        <dbReference type="EMBL" id="CAE0714656.1"/>
    </source>
</evidence>
<feature type="region of interest" description="Disordered" evidence="1">
    <location>
        <begin position="211"/>
        <end position="231"/>
    </location>
</feature>
<feature type="compositionally biased region" description="Polar residues" evidence="1">
    <location>
        <begin position="989"/>
        <end position="998"/>
    </location>
</feature>
<feature type="compositionally biased region" description="Low complexity" evidence="1">
    <location>
        <begin position="671"/>
        <end position="681"/>
    </location>
</feature>
<gene>
    <name evidence="2" type="ORF">PAUS00366_LOCUS7408</name>
</gene>
<feature type="compositionally biased region" description="Basic and acidic residues" evidence="1">
    <location>
        <begin position="584"/>
        <end position="607"/>
    </location>
</feature>
<reference evidence="2" key="1">
    <citation type="submission" date="2021-01" db="EMBL/GenBank/DDBJ databases">
        <authorList>
            <person name="Corre E."/>
            <person name="Pelletier E."/>
            <person name="Niang G."/>
            <person name="Scheremetjew M."/>
            <person name="Finn R."/>
            <person name="Kale V."/>
            <person name="Holt S."/>
            <person name="Cochrane G."/>
            <person name="Meng A."/>
            <person name="Brown T."/>
            <person name="Cohen L."/>
        </authorList>
    </citation>
    <scope>NUCLEOTIDE SEQUENCE</scope>
    <source>
        <strain evidence="2">10249 10 AB</strain>
    </source>
</reference>
<feature type="compositionally biased region" description="Basic and acidic residues" evidence="1">
    <location>
        <begin position="388"/>
        <end position="397"/>
    </location>
</feature>
<feature type="compositionally biased region" description="Basic and acidic residues" evidence="1">
    <location>
        <begin position="880"/>
        <end position="893"/>
    </location>
</feature>
<feature type="region of interest" description="Disordered" evidence="1">
    <location>
        <begin position="283"/>
        <end position="308"/>
    </location>
</feature>
<feature type="compositionally biased region" description="Low complexity" evidence="1">
    <location>
        <begin position="326"/>
        <end position="346"/>
    </location>
</feature>
<proteinExistence type="predicted"/>
<feature type="compositionally biased region" description="Low complexity" evidence="1">
    <location>
        <begin position="739"/>
        <end position="764"/>
    </location>
</feature>
<dbReference type="AlphaFoldDB" id="A0A7S4AG77"/>
<feature type="region of interest" description="Disordered" evidence="1">
    <location>
        <begin position="366"/>
        <end position="451"/>
    </location>
</feature>
<feature type="compositionally biased region" description="Low complexity" evidence="1">
    <location>
        <begin position="813"/>
        <end position="836"/>
    </location>
</feature>
<feature type="compositionally biased region" description="Low complexity" evidence="1">
    <location>
        <begin position="1113"/>
        <end position="1124"/>
    </location>
</feature>
<feature type="compositionally biased region" description="Low complexity" evidence="1">
    <location>
        <begin position="922"/>
        <end position="936"/>
    </location>
</feature>
<feature type="compositionally biased region" description="Basic residues" evidence="1">
    <location>
        <begin position="1028"/>
        <end position="1038"/>
    </location>
</feature>
<feature type="compositionally biased region" description="Low complexity" evidence="1">
    <location>
        <begin position="26"/>
        <end position="58"/>
    </location>
</feature>
<feature type="compositionally biased region" description="Polar residues" evidence="1">
    <location>
        <begin position="896"/>
        <end position="921"/>
    </location>
</feature>
<organism evidence="2">
    <name type="scientific">Pseudo-nitzschia australis</name>
    <dbReference type="NCBI Taxonomy" id="44445"/>
    <lineage>
        <taxon>Eukaryota</taxon>
        <taxon>Sar</taxon>
        <taxon>Stramenopiles</taxon>
        <taxon>Ochrophyta</taxon>
        <taxon>Bacillariophyta</taxon>
        <taxon>Bacillariophyceae</taxon>
        <taxon>Bacillariophycidae</taxon>
        <taxon>Bacillariales</taxon>
        <taxon>Bacillariaceae</taxon>
        <taxon>Pseudo-nitzschia</taxon>
    </lineage>
</organism>
<feature type="region of interest" description="Disordered" evidence="1">
    <location>
        <begin position="577"/>
        <end position="1152"/>
    </location>
</feature>
<feature type="compositionally biased region" description="Polar residues" evidence="1">
    <location>
        <begin position="135"/>
        <end position="151"/>
    </location>
</feature>
<accession>A0A7S4AG77</accession>
<feature type="compositionally biased region" description="Polar residues" evidence="1">
    <location>
        <begin position="1"/>
        <end position="24"/>
    </location>
</feature>
<feature type="compositionally biased region" description="Basic residues" evidence="1">
    <location>
        <begin position="837"/>
        <end position="846"/>
    </location>
</feature>
<feature type="compositionally biased region" description="Basic and acidic residues" evidence="1">
    <location>
        <begin position="951"/>
        <end position="968"/>
    </location>
</feature>
<evidence type="ECO:0000256" key="1">
    <source>
        <dbReference type="SAM" id="MobiDB-lite"/>
    </source>
</evidence>
<feature type="region of interest" description="Disordered" evidence="1">
    <location>
        <begin position="1"/>
        <end position="74"/>
    </location>
</feature>
<feature type="compositionally biased region" description="Low complexity" evidence="1">
    <location>
        <begin position="705"/>
        <end position="715"/>
    </location>
</feature>
<feature type="compositionally biased region" description="Basic and acidic residues" evidence="1">
    <location>
        <begin position="65"/>
        <end position="74"/>
    </location>
</feature>
<protein>
    <submittedName>
        <fullName evidence="2">Uncharacterized protein</fullName>
    </submittedName>
</protein>
<feature type="compositionally biased region" description="Polar residues" evidence="1">
    <location>
        <begin position="803"/>
        <end position="812"/>
    </location>
</feature>
<feature type="region of interest" description="Disordered" evidence="1">
    <location>
        <begin position="92"/>
        <end position="162"/>
    </location>
</feature>
<sequence>MAETTTTAKTNNGWRYPCQMTSVGGASLAPSTATSTSTSTTTARTTTATTSSASTAPKRSSKSKAKSDASDLSSDIKKAAVAIAELAADFDDEHDDPAGQAENGSKNPDSWTWIVPSSSKEGEEGAGGSLVDALKQNTSKSTSRYSYQRTSIGPMPGGGGNGARRIQSCGVVGAPKQQRSSKIGAATARGGGKAMLSKNLLQNLYTEVSSNTNSNISTKSGMRRSSSAGPQLLAAPAAATENNNNSIGSLGRLRGTRRSLGVRRSASEGAELAAAAATAAATTGPNNSIGSVGRLRGTRTPLGMRRSTSGGAELAAAAAVTGTDLNNSTNSIGIGSSGRSRGTRIPTRTRRASSVDGLGLVDVAAEHQNNRNHNSLGSFGRSHRGTRTRSESGDDSNHSSLGSVGRSSHRRTRTSGIRRNSSLGMPGLEAEAVGTSENSPYRGRRQSVIPNNTKALQEQFVRDFPNDSVPSDRVLTVLYGKNNNSPQQQQVTSEQRDLRTVLKKHPRSAVGRRKSKTFSQLDLEKMMTTVNTNADRDNDIDSVDLSVTELTVEPEWKSWRDWVKIIPSESEAFKARKKQTVKKKSIESPPEERGKKDCDDYVGIDDHYESDESEELLPLSGRSDSWRGYKEPELPHKTKEAAEDEKRRKKKKSNNPSLDVLNIGQEESGKSKSVSSKSRASSSKKKGSNPSLDVLNIGKDESVKSKSVSSKSRTSSSKKKDNNRSLDILNIGQEENVKSKSVSSKSRASSSTKKSSGKPMPTSSRRNYVRSESRSLSPFNNDDSNRKPVAGMRLKLRQKKASGSKSPTRTPTQVQQHSSSQLAASLSSMHSLSPVKSSRRKYKRRASLPSGRCLALDSDEDDLKPKSEGRVLRKKRQSRLKMEKTAKEDRGGRDQTVPSMTSTPLSTPESSVCNFDSSNGHSYSSFVSEKPSSSSSNDVRKQKERKKLRQRTSDGTKKEPKSRPKSGDRYSLSATNTKKKNKQKIDTLDSITKTQTPTSHDETSSQRTSRSHGSEAKSPKDIDNGSAPKKKKKGRRSKSLMLVEKPSLSPKEAGSNDEERLFDELALGINPINESGTGDDDIGLTDVANARNNRSRLTTTTTKQPKASKRSSKSSTKASNKSRNFNNANLVSPKTPKREKRQSAPAILQSPLDQEELFEEVVEEDPGYDLALSDMEDISPMTVGSRVSIRSLYSIQSIQPYIQAPQL</sequence>
<dbReference type="EMBL" id="HBIX01009764">
    <property type="protein sequence ID" value="CAE0714656.1"/>
    <property type="molecule type" value="Transcribed_RNA"/>
</dbReference>
<feature type="compositionally biased region" description="Basic and acidic residues" evidence="1">
    <location>
        <begin position="1012"/>
        <end position="1023"/>
    </location>
</feature>
<feature type="region of interest" description="Disordered" evidence="1">
    <location>
        <begin position="324"/>
        <end position="353"/>
    </location>
</feature>